<dbReference type="EMBL" id="QYUO01000001">
    <property type="protein sequence ID" value="RJF98870.1"/>
    <property type="molecule type" value="Genomic_DNA"/>
</dbReference>
<dbReference type="InterPro" id="IPR003661">
    <property type="entry name" value="HisK_dim/P_dom"/>
</dbReference>
<feature type="transmembrane region" description="Helical" evidence="8">
    <location>
        <begin position="152"/>
        <end position="171"/>
    </location>
</feature>
<dbReference type="InterPro" id="IPR000014">
    <property type="entry name" value="PAS"/>
</dbReference>
<dbReference type="EC" id="2.7.13.3" evidence="3"/>
<evidence type="ECO:0000256" key="5">
    <source>
        <dbReference type="ARBA" id="ARBA00022679"/>
    </source>
</evidence>
<evidence type="ECO:0000256" key="2">
    <source>
        <dbReference type="ARBA" id="ARBA00004370"/>
    </source>
</evidence>
<dbReference type="InterPro" id="IPR035965">
    <property type="entry name" value="PAS-like_dom_sf"/>
</dbReference>
<dbReference type="PRINTS" id="PR00344">
    <property type="entry name" value="BCTRLSENSOR"/>
</dbReference>
<dbReference type="SUPFAM" id="SSF47384">
    <property type="entry name" value="Homodimeric domain of signal transducing histidine kinase"/>
    <property type="match status" value="1"/>
</dbReference>
<dbReference type="SUPFAM" id="SSF55781">
    <property type="entry name" value="GAF domain-like"/>
    <property type="match status" value="1"/>
</dbReference>
<dbReference type="CDD" id="cd00130">
    <property type="entry name" value="PAS"/>
    <property type="match status" value="3"/>
</dbReference>
<dbReference type="InterPro" id="IPR004358">
    <property type="entry name" value="Sig_transdc_His_kin-like_C"/>
</dbReference>
<protein>
    <recommendedName>
        <fullName evidence="3">histidine kinase</fullName>
        <ecNumber evidence="3">2.7.13.3</ecNumber>
    </recommendedName>
</protein>
<dbReference type="GO" id="GO:0006355">
    <property type="term" value="P:regulation of DNA-templated transcription"/>
    <property type="evidence" value="ECO:0007669"/>
    <property type="project" value="InterPro"/>
</dbReference>
<dbReference type="Gene3D" id="1.10.287.130">
    <property type="match status" value="1"/>
</dbReference>
<comment type="caution">
    <text evidence="13">The sequence shown here is derived from an EMBL/GenBank/DDBJ whole genome shotgun (WGS) entry which is preliminary data.</text>
</comment>
<dbReference type="Gene3D" id="6.10.340.10">
    <property type="match status" value="1"/>
</dbReference>
<proteinExistence type="predicted"/>
<dbReference type="SMART" id="SM00091">
    <property type="entry name" value="PAS"/>
    <property type="match status" value="3"/>
</dbReference>
<comment type="catalytic activity">
    <reaction evidence="1">
        <text>ATP + protein L-histidine = ADP + protein N-phospho-L-histidine.</text>
        <dbReference type="EC" id="2.7.13.3"/>
    </reaction>
</comment>
<evidence type="ECO:0000259" key="10">
    <source>
        <dbReference type="PROSITE" id="PS50112"/>
    </source>
</evidence>
<keyword evidence="8" id="KW-1133">Transmembrane helix</keyword>
<evidence type="ECO:0000256" key="3">
    <source>
        <dbReference type="ARBA" id="ARBA00012438"/>
    </source>
</evidence>
<dbReference type="Pfam" id="PF13426">
    <property type="entry name" value="PAS_9"/>
    <property type="match status" value="1"/>
</dbReference>
<feature type="domain" description="PAS" evidence="10">
    <location>
        <begin position="665"/>
        <end position="715"/>
    </location>
</feature>
<dbReference type="Proteomes" id="UP000265955">
    <property type="component" value="Unassembled WGS sequence"/>
</dbReference>
<dbReference type="SMART" id="SM00387">
    <property type="entry name" value="HATPase_c"/>
    <property type="match status" value="1"/>
</dbReference>
<dbReference type="Pfam" id="PF02518">
    <property type="entry name" value="HATPase_c"/>
    <property type="match status" value="1"/>
</dbReference>
<dbReference type="AlphaFoldDB" id="A0A3A3FTL9"/>
<dbReference type="PANTHER" id="PTHR43304:SF1">
    <property type="entry name" value="PAC DOMAIN-CONTAINING PROTEIN"/>
    <property type="match status" value="1"/>
</dbReference>
<sequence length="1097" mass="122275">MTMMTSARTLTLRRAIVLTVVLGLLVPALLISGYSWFRQYTDDIKKQTQELLLQNADILSNGMQEPLWNINQESGNALMEAMMARNEDIVHIEVRDNALGIFVSGERLDRRAGFTAATEKPVVYRDSTIGSVKIEVGSARLRAVMVKGLKESMAAVLAQAVLSIALILLLLDRRLVRPLQKLGVGAERLANRELNTPFTWQRLDEIGMLGRRMEDTRISLRKLFEELGRKNRELESDIDKRKRIEQELHDREKRYRALVEQSPIAIIEWDHQFKVIEWNASAERIFGYPRHLAIGRNASFIVSDGAREPVDETFKRITSNRGDTRNISLNRRADGRIITCQWSHAHISDDDGKTRRLLSIAEDITEKRLAEHALTLSEAKFAGAFQGNPDAVSIARMSDGVLIDANQSFSDLTGYTRDESVGKTAIELKIWVHPHQHKALLQELASNRMARNVEWDLQTKSGATRRVLTNATIFSAGDERYTLAVTRDITDQRLLEERKAEADRALLRLAQGTRDIAGESFFELLVADLASALRTDCVFIGLRMANEQAKIRTVAAHLRGHTMENFEYVSSGTPCERTLEGDIHVLPSGVREHSSGDSEIDGQQWESYAGAPLRDTAGNTIGVLTVMHSEALGNPDLVKSLLQVFSERASAELERKRAEEELRNSEQRFSAIFQSSPIAMFVTQVRGNYIIRDVNHAFEELFLRQRQDVLGHNSVELNLYCDLKDRSALIGELKEKGATESHREIWMRRGDGSKVLVQFSGHTFTLAGERFGIIACADVTDKRRIENEIRELNATLEQRVVERTEELQQANRELAYTLETLNKAQEELVRSEKLAALGSLVAGIAHELNTPIGNSLMVASTLADQTRALSSSYQQNGLKRSMLENYIGDVDTAGDILVRNLQRAANLVTGFKQVAVDQTSSQRRRFSVAEVVSEIMLTLWPTLKKTTFLVKQNIPDSLVMDSYPGPLGQVITNLVNNALLHGFEGRQSGNVAIAAKLSGEGWMELSVQDDGVGIPSANLNRIFDPFFTTKLGAGGSGLGLNITHNIVTGVLGGRIRVQSEVGAGSTFILLLPLLAPQRHNVEEAMRQQTPVLQSGQS</sequence>
<comment type="subcellular location">
    <subcellularLocation>
        <location evidence="2">Membrane</location>
    </subcellularLocation>
</comment>
<evidence type="ECO:0000256" key="4">
    <source>
        <dbReference type="ARBA" id="ARBA00022553"/>
    </source>
</evidence>
<keyword evidence="4" id="KW-0597">Phosphoprotein</keyword>
<organism evidence="13 14">
    <name type="scientific">Noviherbaspirillum saxi</name>
    <dbReference type="NCBI Taxonomy" id="2320863"/>
    <lineage>
        <taxon>Bacteria</taxon>
        <taxon>Pseudomonadati</taxon>
        <taxon>Pseudomonadota</taxon>
        <taxon>Betaproteobacteria</taxon>
        <taxon>Burkholderiales</taxon>
        <taxon>Oxalobacteraceae</taxon>
        <taxon>Noviherbaspirillum</taxon>
    </lineage>
</organism>
<dbReference type="InterPro" id="IPR036890">
    <property type="entry name" value="HATPase_C_sf"/>
</dbReference>
<dbReference type="SUPFAM" id="SSF55785">
    <property type="entry name" value="PYP-like sensor domain (PAS domain)"/>
    <property type="match status" value="3"/>
</dbReference>
<evidence type="ECO:0000313" key="13">
    <source>
        <dbReference type="EMBL" id="RJF98870.1"/>
    </source>
</evidence>
<dbReference type="InterPro" id="IPR003660">
    <property type="entry name" value="HAMP_dom"/>
</dbReference>
<feature type="transmembrane region" description="Helical" evidence="8">
    <location>
        <begin position="15"/>
        <end position="37"/>
    </location>
</feature>
<reference evidence="14" key="1">
    <citation type="submission" date="2018-09" db="EMBL/GenBank/DDBJ databases">
        <authorList>
            <person name="Zhu H."/>
        </authorList>
    </citation>
    <scope>NUCLEOTIDE SEQUENCE [LARGE SCALE GENOMIC DNA]</scope>
    <source>
        <strain evidence="14">K1R23-30</strain>
    </source>
</reference>
<feature type="domain" description="HAMP" evidence="12">
    <location>
        <begin position="173"/>
        <end position="225"/>
    </location>
</feature>
<evidence type="ECO:0000256" key="7">
    <source>
        <dbReference type="SAM" id="Coils"/>
    </source>
</evidence>
<dbReference type="PROSITE" id="PS50113">
    <property type="entry name" value="PAC"/>
    <property type="match status" value="2"/>
</dbReference>
<evidence type="ECO:0000256" key="1">
    <source>
        <dbReference type="ARBA" id="ARBA00000085"/>
    </source>
</evidence>
<dbReference type="PROSITE" id="PS50112">
    <property type="entry name" value="PAS"/>
    <property type="match status" value="3"/>
</dbReference>
<dbReference type="InterPro" id="IPR003594">
    <property type="entry name" value="HATPase_dom"/>
</dbReference>
<dbReference type="PANTHER" id="PTHR43304">
    <property type="entry name" value="PHYTOCHROME-LIKE PROTEIN CPH1"/>
    <property type="match status" value="1"/>
</dbReference>
<dbReference type="Gene3D" id="3.30.565.10">
    <property type="entry name" value="Histidine kinase-like ATPase, C-terminal domain"/>
    <property type="match status" value="1"/>
</dbReference>
<dbReference type="InterPro" id="IPR029016">
    <property type="entry name" value="GAF-like_dom_sf"/>
</dbReference>
<dbReference type="InterPro" id="IPR013767">
    <property type="entry name" value="PAS_fold"/>
</dbReference>
<dbReference type="PROSITE" id="PS50109">
    <property type="entry name" value="HIS_KIN"/>
    <property type="match status" value="1"/>
</dbReference>
<dbReference type="InterPro" id="IPR001610">
    <property type="entry name" value="PAC"/>
</dbReference>
<evidence type="ECO:0000259" key="9">
    <source>
        <dbReference type="PROSITE" id="PS50109"/>
    </source>
</evidence>
<dbReference type="NCBIfam" id="TIGR00229">
    <property type="entry name" value="sensory_box"/>
    <property type="match status" value="3"/>
</dbReference>
<dbReference type="InterPro" id="IPR005467">
    <property type="entry name" value="His_kinase_dom"/>
</dbReference>
<feature type="domain" description="Histidine kinase" evidence="9">
    <location>
        <begin position="843"/>
        <end position="1075"/>
    </location>
</feature>
<dbReference type="GO" id="GO:0000155">
    <property type="term" value="F:phosphorelay sensor kinase activity"/>
    <property type="evidence" value="ECO:0007669"/>
    <property type="project" value="InterPro"/>
</dbReference>
<evidence type="ECO:0000259" key="12">
    <source>
        <dbReference type="PROSITE" id="PS50885"/>
    </source>
</evidence>
<feature type="domain" description="PAC" evidence="11">
    <location>
        <begin position="323"/>
        <end position="376"/>
    </location>
</feature>
<evidence type="ECO:0000256" key="6">
    <source>
        <dbReference type="ARBA" id="ARBA00022777"/>
    </source>
</evidence>
<dbReference type="CDD" id="cd00082">
    <property type="entry name" value="HisKA"/>
    <property type="match status" value="1"/>
</dbReference>
<gene>
    <name evidence="13" type="ORF">D3871_10350</name>
</gene>
<keyword evidence="8" id="KW-0812">Transmembrane</keyword>
<feature type="coiled-coil region" evidence="7">
    <location>
        <begin position="227"/>
        <end position="261"/>
    </location>
</feature>
<evidence type="ECO:0000313" key="14">
    <source>
        <dbReference type="Proteomes" id="UP000265955"/>
    </source>
</evidence>
<feature type="domain" description="PAC" evidence="11">
    <location>
        <begin position="451"/>
        <end position="501"/>
    </location>
</feature>
<dbReference type="Gene3D" id="3.30.450.20">
    <property type="entry name" value="PAS domain"/>
    <property type="match status" value="3"/>
</dbReference>
<dbReference type="SMART" id="SM00086">
    <property type="entry name" value="PAC"/>
    <property type="match status" value="3"/>
</dbReference>
<dbReference type="Gene3D" id="3.30.450.40">
    <property type="match status" value="1"/>
</dbReference>
<feature type="domain" description="PAS" evidence="10">
    <location>
        <begin position="251"/>
        <end position="321"/>
    </location>
</feature>
<dbReference type="PROSITE" id="PS50885">
    <property type="entry name" value="HAMP"/>
    <property type="match status" value="1"/>
</dbReference>
<dbReference type="InterPro" id="IPR036097">
    <property type="entry name" value="HisK_dim/P_sf"/>
</dbReference>
<feature type="domain" description="PAS" evidence="10">
    <location>
        <begin position="399"/>
        <end position="444"/>
    </location>
</feature>
<feature type="coiled-coil region" evidence="7">
    <location>
        <begin position="782"/>
        <end position="827"/>
    </location>
</feature>
<dbReference type="SMART" id="SM00304">
    <property type="entry name" value="HAMP"/>
    <property type="match status" value="1"/>
</dbReference>
<keyword evidence="8" id="KW-0472">Membrane</keyword>
<feature type="coiled-coil region" evidence="7">
    <location>
        <begin position="641"/>
        <end position="668"/>
    </location>
</feature>
<name>A0A3A3FTL9_9BURK</name>
<keyword evidence="14" id="KW-1185">Reference proteome</keyword>
<dbReference type="Pfam" id="PF00672">
    <property type="entry name" value="HAMP"/>
    <property type="match status" value="1"/>
</dbReference>
<dbReference type="GO" id="GO:0016020">
    <property type="term" value="C:membrane"/>
    <property type="evidence" value="ECO:0007669"/>
    <property type="project" value="UniProtKB-SubCell"/>
</dbReference>
<dbReference type="SUPFAM" id="SSF55874">
    <property type="entry name" value="ATPase domain of HSP90 chaperone/DNA topoisomerase II/histidine kinase"/>
    <property type="match status" value="1"/>
</dbReference>
<accession>A0A3A3FTL9</accession>
<dbReference type="InterPro" id="IPR052162">
    <property type="entry name" value="Sensor_kinase/Photoreceptor"/>
</dbReference>
<evidence type="ECO:0000259" key="11">
    <source>
        <dbReference type="PROSITE" id="PS50113"/>
    </source>
</evidence>
<dbReference type="InterPro" id="IPR000700">
    <property type="entry name" value="PAS-assoc_C"/>
</dbReference>
<dbReference type="SUPFAM" id="SSF158472">
    <property type="entry name" value="HAMP domain-like"/>
    <property type="match status" value="1"/>
</dbReference>
<keyword evidence="7" id="KW-0175">Coiled coil</keyword>
<dbReference type="CDD" id="cd00075">
    <property type="entry name" value="HATPase"/>
    <property type="match status" value="1"/>
</dbReference>
<keyword evidence="6" id="KW-0418">Kinase</keyword>
<dbReference type="Pfam" id="PF00989">
    <property type="entry name" value="PAS"/>
    <property type="match status" value="2"/>
</dbReference>
<evidence type="ECO:0000256" key="8">
    <source>
        <dbReference type="SAM" id="Phobius"/>
    </source>
</evidence>
<keyword evidence="5" id="KW-0808">Transferase</keyword>